<protein>
    <recommendedName>
        <fullName evidence="3">Metallo-beta-lactamase domain-containing protein</fullName>
    </recommendedName>
</protein>
<dbReference type="Proteomes" id="UP000824089">
    <property type="component" value="Unassembled WGS sequence"/>
</dbReference>
<dbReference type="InterPro" id="IPR052159">
    <property type="entry name" value="Competence_DNA_uptake"/>
</dbReference>
<name>A0A9D1LBJ4_9CLOT</name>
<dbReference type="PANTHER" id="PTHR30619:SF1">
    <property type="entry name" value="RECOMBINATION PROTEIN 2"/>
    <property type="match status" value="1"/>
</dbReference>
<comment type="caution">
    <text evidence="1">The sequence shown here is derived from an EMBL/GenBank/DDBJ whole genome shotgun (WGS) entry which is preliminary data.</text>
</comment>
<accession>A0A9D1LBJ4</accession>
<sequence>MKIIQMHNSTPSQMMGFLLVTDGGKLIAVDGGTEGDAPEFKRLVREHGGHIDFWFLTHPHHDHHDVFVTLSEHPEADITADLVCYSPAPADFMVLDKDQTINDIIRFRSALQITPYPVHILKAGESFETDNVRIDVLRVVNESLKEDFINNLSIVFRITEHLPGEKTFKMIFLGDLGRQGGEELLASYAEDRSALKADAVQMAHHGQNGVELPVYEAIAPRYAFWPTPDWLWTNTPHGWRAGSGPWKTLEVRAWMERLGAEPITSMQEHAIFDTNR</sequence>
<dbReference type="EMBL" id="DVMM01000193">
    <property type="protein sequence ID" value="HIU30367.1"/>
    <property type="molecule type" value="Genomic_DNA"/>
</dbReference>
<dbReference type="PANTHER" id="PTHR30619">
    <property type="entry name" value="DNA INTERNALIZATION/COMPETENCE PROTEIN COMEC/REC2"/>
    <property type="match status" value="1"/>
</dbReference>
<gene>
    <name evidence="1" type="ORF">IAD50_08755</name>
</gene>
<reference evidence="1" key="1">
    <citation type="submission" date="2020-10" db="EMBL/GenBank/DDBJ databases">
        <authorList>
            <person name="Gilroy R."/>
        </authorList>
    </citation>
    <scope>NUCLEOTIDE SEQUENCE</scope>
    <source>
        <strain evidence="1">CHK195-4489</strain>
    </source>
</reference>
<evidence type="ECO:0008006" key="3">
    <source>
        <dbReference type="Google" id="ProtNLM"/>
    </source>
</evidence>
<organism evidence="1 2">
    <name type="scientific">Candidatus Egerieisoma faecipullorum</name>
    <dbReference type="NCBI Taxonomy" id="2840963"/>
    <lineage>
        <taxon>Bacteria</taxon>
        <taxon>Bacillati</taxon>
        <taxon>Bacillota</taxon>
        <taxon>Clostridia</taxon>
        <taxon>Eubacteriales</taxon>
        <taxon>Clostridiaceae</taxon>
        <taxon>Clostridiaceae incertae sedis</taxon>
        <taxon>Candidatus Egerieisoma</taxon>
    </lineage>
</organism>
<evidence type="ECO:0000313" key="2">
    <source>
        <dbReference type="Proteomes" id="UP000824089"/>
    </source>
</evidence>
<dbReference type="Gene3D" id="3.60.15.10">
    <property type="entry name" value="Ribonuclease Z/Hydroxyacylglutathione hydrolase-like"/>
    <property type="match status" value="1"/>
</dbReference>
<reference evidence="1" key="2">
    <citation type="journal article" date="2021" name="PeerJ">
        <title>Extensive microbial diversity within the chicken gut microbiome revealed by metagenomics and culture.</title>
        <authorList>
            <person name="Gilroy R."/>
            <person name="Ravi A."/>
            <person name="Getino M."/>
            <person name="Pursley I."/>
            <person name="Horton D.L."/>
            <person name="Alikhan N.F."/>
            <person name="Baker D."/>
            <person name="Gharbi K."/>
            <person name="Hall N."/>
            <person name="Watson M."/>
            <person name="Adriaenssens E.M."/>
            <person name="Foster-Nyarko E."/>
            <person name="Jarju S."/>
            <person name="Secka A."/>
            <person name="Antonio M."/>
            <person name="Oren A."/>
            <person name="Chaudhuri R.R."/>
            <person name="La Ragione R."/>
            <person name="Hildebrand F."/>
            <person name="Pallen M.J."/>
        </authorList>
    </citation>
    <scope>NUCLEOTIDE SEQUENCE</scope>
    <source>
        <strain evidence="1">CHK195-4489</strain>
    </source>
</reference>
<dbReference type="AlphaFoldDB" id="A0A9D1LBJ4"/>
<proteinExistence type="predicted"/>
<evidence type="ECO:0000313" key="1">
    <source>
        <dbReference type="EMBL" id="HIU30367.1"/>
    </source>
</evidence>
<dbReference type="InterPro" id="IPR036866">
    <property type="entry name" value="RibonucZ/Hydroxyglut_hydro"/>
</dbReference>
<dbReference type="SUPFAM" id="SSF56281">
    <property type="entry name" value="Metallo-hydrolase/oxidoreductase"/>
    <property type="match status" value="1"/>
</dbReference>